<protein>
    <recommendedName>
        <fullName evidence="2">DUF1524 domain-containing protein</fullName>
    </recommendedName>
</protein>
<reference evidence="1" key="1">
    <citation type="journal article" date="2014" name="Front. Microbiol.">
        <title>High frequency of phylogenetically diverse reductive dehalogenase-homologous genes in deep subseafloor sedimentary metagenomes.</title>
        <authorList>
            <person name="Kawai M."/>
            <person name="Futagami T."/>
            <person name="Toyoda A."/>
            <person name="Takaki Y."/>
            <person name="Nishi S."/>
            <person name="Hori S."/>
            <person name="Arai W."/>
            <person name="Tsubouchi T."/>
            <person name="Morono Y."/>
            <person name="Uchiyama I."/>
            <person name="Ito T."/>
            <person name="Fujiyama A."/>
            <person name="Inagaki F."/>
            <person name="Takami H."/>
        </authorList>
    </citation>
    <scope>NUCLEOTIDE SEQUENCE</scope>
    <source>
        <strain evidence="1">Expedition CK06-06</strain>
    </source>
</reference>
<accession>X0W9Y9</accession>
<feature type="non-terminal residue" evidence="1">
    <location>
        <position position="261"/>
    </location>
</feature>
<dbReference type="PANTHER" id="PTHR37292">
    <property type="entry name" value="VNG6097C"/>
    <property type="match status" value="1"/>
</dbReference>
<organism evidence="1">
    <name type="scientific">marine sediment metagenome</name>
    <dbReference type="NCBI Taxonomy" id="412755"/>
    <lineage>
        <taxon>unclassified sequences</taxon>
        <taxon>metagenomes</taxon>
        <taxon>ecological metagenomes</taxon>
    </lineage>
</organism>
<name>X0W9Y9_9ZZZZ</name>
<proteinExistence type="predicted"/>
<evidence type="ECO:0000313" key="1">
    <source>
        <dbReference type="EMBL" id="GAG27445.1"/>
    </source>
</evidence>
<evidence type="ECO:0008006" key="2">
    <source>
        <dbReference type="Google" id="ProtNLM"/>
    </source>
</evidence>
<dbReference type="PANTHER" id="PTHR37292:SF2">
    <property type="entry name" value="DUF262 DOMAIN-CONTAINING PROTEIN"/>
    <property type="match status" value="1"/>
</dbReference>
<sequence>TGHAKFEGYYKVSIEKIRESWERLKRALVFLLNILDDKAYINSSNSYELKSDALLVPIVTYLANNNYEFKNEKEQNKFLYWFYNAMIWGRYTRRGKSGPLEQDVVTITRENTPESLLDNLSREIRYFDVKPEYLEKAPITSPFFNMAFIVAKSKGAIDWFNGNKLHSKLIGSSYYLNRHHIFPKDLLKKRGYYQEHEKRKMVNEIANRAFLTASANKEIRNIEPEQYLIKVQEKYPKALRQQFVPEKEELWKLDAFELFLK</sequence>
<dbReference type="AlphaFoldDB" id="X0W9Y9"/>
<gene>
    <name evidence="1" type="ORF">S01H1_50201</name>
</gene>
<comment type="caution">
    <text evidence="1">The sequence shown here is derived from an EMBL/GenBank/DDBJ whole genome shotgun (WGS) entry which is preliminary data.</text>
</comment>
<feature type="non-terminal residue" evidence="1">
    <location>
        <position position="1"/>
    </location>
</feature>
<dbReference type="EMBL" id="BARS01032339">
    <property type="protein sequence ID" value="GAG27445.1"/>
    <property type="molecule type" value="Genomic_DNA"/>
</dbReference>